<sequence length="49" mass="6352">MNEEEKKLRDELIELKIKYRKLKQRYEKVFNELLKYIEKYESEDKKWKK</sequence>
<accession>A0A8S5UEB8</accession>
<keyword evidence="1" id="KW-0175">Coiled coil</keyword>
<protein>
    <submittedName>
        <fullName evidence="2">Uncharacterized protein</fullName>
    </submittedName>
</protein>
<evidence type="ECO:0000256" key="1">
    <source>
        <dbReference type="SAM" id="Coils"/>
    </source>
</evidence>
<evidence type="ECO:0000313" key="2">
    <source>
        <dbReference type="EMBL" id="DAF92746.1"/>
    </source>
</evidence>
<feature type="coiled-coil region" evidence="1">
    <location>
        <begin position="5"/>
        <end position="43"/>
    </location>
</feature>
<proteinExistence type="predicted"/>
<name>A0A8S5UEB8_9CAUD</name>
<reference evidence="2" key="1">
    <citation type="journal article" date="2021" name="Proc. Natl. Acad. Sci. U.S.A.">
        <title>A Catalog of Tens of Thousands of Viruses from Human Metagenomes Reveals Hidden Associations with Chronic Diseases.</title>
        <authorList>
            <person name="Tisza M.J."/>
            <person name="Buck C.B."/>
        </authorList>
    </citation>
    <scope>NUCLEOTIDE SEQUENCE</scope>
    <source>
        <strain evidence="2">CtGQT3</strain>
    </source>
</reference>
<dbReference type="EMBL" id="BK016071">
    <property type="protein sequence ID" value="DAF92746.1"/>
    <property type="molecule type" value="Genomic_DNA"/>
</dbReference>
<organism evidence="2">
    <name type="scientific">Siphoviridae sp. ctGQT3</name>
    <dbReference type="NCBI Taxonomy" id="2825412"/>
    <lineage>
        <taxon>Viruses</taxon>
        <taxon>Duplodnaviria</taxon>
        <taxon>Heunggongvirae</taxon>
        <taxon>Uroviricota</taxon>
        <taxon>Caudoviricetes</taxon>
    </lineage>
</organism>